<organism evidence="4 5">
    <name type="scientific">Streptomyces boluensis</name>
    <dbReference type="NCBI Taxonomy" id="1775135"/>
    <lineage>
        <taxon>Bacteria</taxon>
        <taxon>Bacillati</taxon>
        <taxon>Actinomycetota</taxon>
        <taxon>Actinomycetes</taxon>
        <taxon>Kitasatosporales</taxon>
        <taxon>Streptomycetaceae</taxon>
        <taxon>Streptomyces</taxon>
    </lineage>
</organism>
<gene>
    <name evidence="4" type="ORF">GUY60_32785</name>
</gene>
<keyword evidence="5" id="KW-1185">Reference proteome</keyword>
<dbReference type="PANTHER" id="PTHR43673:SF10">
    <property type="entry name" value="NADH DEHYDROGENASE_NAD(P)H NITROREDUCTASE XCC3605-RELATED"/>
    <property type="match status" value="1"/>
</dbReference>
<accession>A0A964UVG2</accession>
<dbReference type="InterPro" id="IPR000415">
    <property type="entry name" value="Nitroreductase-like"/>
</dbReference>
<proteinExistence type="inferred from homology"/>
<evidence type="ECO:0000256" key="2">
    <source>
        <dbReference type="ARBA" id="ARBA00023002"/>
    </source>
</evidence>
<evidence type="ECO:0000313" key="5">
    <source>
        <dbReference type="Proteomes" id="UP000598297"/>
    </source>
</evidence>
<dbReference type="Proteomes" id="UP000598297">
    <property type="component" value="Unassembled WGS sequence"/>
</dbReference>
<dbReference type="Pfam" id="PF00881">
    <property type="entry name" value="Nitroreductase"/>
    <property type="match status" value="2"/>
</dbReference>
<dbReference type="OrthoDB" id="9802510at2"/>
<name>A0A964UVG2_9ACTN</name>
<dbReference type="GO" id="GO:0016491">
    <property type="term" value="F:oxidoreductase activity"/>
    <property type="evidence" value="ECO:0007669"/>
    <property type="project" value="UniProtKB-KW"/>
</dbReference>
<dbReference type="AlphaFoldDB" id="A0A964UVG2"/>
<dbReference type="EMBL" id="JAAAHS010000427">
    <property type="protein sequence ID" value="NBE56126.1"/>
    <property type="molecule type" value="Genomic_DNA"/>
</dbReference>
<dbReference type="PANTHER" id="PTHR43673">
    <property type="entry name" value="NAD(P)H NITROREDUCTASE YDGI-RELATED"/>
    <property type="match status" value="1"/>
</dbReference>
<evidence type="ECO:0000313" key="4">
    <source>
        <dbReference type="EMBL" id="NBE56126.1"/>
    </source>
</evidence>
<sequence length="211" mass="22343">MPQHPSVSCTATPITESYDLGVLSDSLPSTADTTSDAVLEVLRTRSAVRHYTGDPVDDVLLDRMLDAAVAAPTAANRQAWAFVAVREKTNLRRVRAFAPGIIGDPAAIVVACVDRQRCTEDPGGGHSLLCLAMAVENLLLAAHAQGLGACPVSSFCGSAISRLLELPSHIEAHFVVPIGYPAQEPASPPRRKRNEVISYERLGKGPAARIG</sequence>
<dbReference type="InterPro" id="IPR029479">
    <property type="entry name" value="Nitroreductase"/>
</dbReference>
<dbReference type="SUPFAM" id="SSF55469">
    <property type="entry name" value="FMN-dependent nitroreductase-like"/>
    <property type="match status" value="1"/>
</dbReference>
<evidence type="ECO:0000256" key="1">
    <source>
        <dbReference type="ARBA" id="ARBA00007118"/>
    </source>
</evidence>
<comment type="caution">
    <text evidence="4">The sequence shown here is derived from an EMBL/GenBank/DDBJ whole genome shotgun (WGS) entry which is preliminary data.</text>
</comment>
<reference evidence="4" key="1">
    <citation type="submission" date="2020-01" db="EMBL/GenBank/DDBJ databases">
        <title>Whole-genome analyses of novel actinobacteria.</title>
        <authorList>
            <person name="Sahin N."/>
        </authorList>
    </citation>
    <scope>NUCLEOTIDE SEQUENCE</scope>
    <source>
        <strain evidence="4">YC537</strain>
    </source>
</reference>
<keyword evidence="2" id="KW-0560">Oxidoreductase</keyword>
<comment type="similarity">
    <text evidence="1">Belongs to the nitroreductase family.</text>
</comment>
<protein>
    <submittedName>
        <fullName evidence="4">Nitroreductase family protein</fullName>
    </submittedName>
</protein>
<feature type="domain" description="Nitroreductase" evidence="3">
    <location>
        <begin position="42"/>
        <end position="98"/>
    </location>
</feature>
<evidence type="ECO:0000259" key="3">
    <source>
        <dbReference type="Pfam" id="PF00881"/>
    </source>
</evidence>
<dbReference type="Gene3D" id="3.40.109.10">
    <property type="entry name" value="NADH Oxidase"/>
    <property type="match status" value="1"/>
</dbReference>
<feature type="domain" description="Nitroreductase" evidence="3">
    <location>
        <begin position="106"/>
        <end position="180"/>
    </location>
</feature>